<keyword evidence="10" id="KW-1185">Reference proteome</keyword>
<dbReference type="Gene3D" id="2.60.110.10">
    <property type="entry name" value="Thaumatin"/>
    <property type="match status" value="1"/>
</dbReference>
<organism evidence="8 10">
    <name type="scientific">Lolium multiflorum</name>
    <name type="common">Italian ryegrass</name>
    <name type="synonym">Lolium perenne subsp. multiflorum</name>
    <dbReference type="NCBI Taxonomy" id="4521"/>
    <lineage>
        <taxon>Eukaryota</taxon>
        <taxon>Viridiplantae</taxon>
        <taxon>Streptophyta</taxon>
        <taxon>Embryophyta</taxon>
        <taxon>Tracheophyta</taxon>
        <taxon>Spermatophyta</taxon>
        <taxon>Magnoliopsida</taxon>
        <taxon>Liliopsida</taxon>
        <taxon>Poales</taxon>
        <taxon>Poaceae</taxon>
        <taxon>BOP clade</taxon>
        <taxon>Pooideae</taxon>
        <taxon>Poodae</taxon>
        <taxon>Poeae</taxon>
        <taxon>Poeae Chloroplast Group 2 (Poeae type)</taxon>
        <taxon>Loliodinae</taxon>
        <taxon>Loliinae</taxon>
        <taxon>Lolium</taxon>
    </lineage>
</organism>
<keyword evidence="3" id="KW-0295">Fungicide</keyword>
<keyword evidence="2" id="KW-0929">Antimicrobial</keyword>
<dbReference type="PROSITE" id="PS00316">
    <property type="entry name" value="THAUMATIN_1"/>
    <property type="match status" value="1"/>
</dbReference>
<comment type="caution">
    <text evidence="8">The sequence shown here is derived from an EMBL/GenBank/DDBJ whole genome shotgun (WGS) entry which is preliminary data.</text>
</comment>
<dbReference type="InterPro" id="IPR037176">
    <property type="entry name" value="Osmotin/thaumatin-like_sf"/>
</dbReference>
<protein>
    <submittedName>
        <fullName evidence="8">Uncharacterized protein</fullName>
    </submittedName>
</protein>
<accession>A0AAD8SSY2</accession>
<evidence type="ECO:0000313" key="8">
    <source>
        <dbReference type="EMBL" id="KAK1663867.1"/>
    </source>
</evidence>
<keyword evidence="5" id="KW-1015">Disulfide bond</keyword>
<dbReference type="SMART" id="SM00205">
    <property type="entry name" value="THN"/>
    <property type="match status" value="1"/>
</dbReference>
<comment type="similarity">
    <text evidence="1">Belongs to the thaumatin family.</text>
</comment>
<evidence type="ECO:0000313" key="9">
    <source>
        <dbReference type="EMBL" id="KAK1663872.1"/>
    </source>
</evidence>
<dbReference type="Proteomes" id="UP001231189">
    <property type="component" value="Unassembled WGS sequence"/>
</dbReference>
<reference evidence="8" key="1">
    <citation type="submission" date="2023-07" db="EMBL/GenBank/DDBJ databases">
        <title>A chromosome-level genome assembly of Lolium multiflorum.</title>
        <authorList>
            <person name="Chen Y."/>
            <person name="Copetti D."/>
            <person name="Kolliker R."/>
            <person name="Studer B."/>
        </authorList>
    </citation>
    <scope>NUCLEOTIDE SEQUENCE</scope>
    <source>
        <strain evidence="8">02402/16</strain>
        <tissue evidence="8">Leaf</tissue>
    </source>
</reference>
<evidence type="ECO:0000256" key="1">
    <source>
        <dbReference type="ARBA" id="ARBA00010607"/>
    </source>
</evidence>
<feature type="chain" id="PRO_5042442365" evidence="6">
    <location>
        <begin position="31"/>
        <end position="351"/>
    </location>
</feature>
<dbReference type="EMBL" id="JAUUTY010000003">
    <property type="protein sequence ID" value="KAK1663861.1"/>
    <property type="molecule type" value="Genomic_DNA"/>
</dbReference>
<evidence type="ECO:0000256" key="3">
    <source>
        <dbReference type="ARBA" id="ARBA00022577"/>
    </source>
</evidence>
<dbReference type="PANTHER" id="PTHR31048">
    <property type="entry name" value="OS03G0233200 PROTEIN"/>
    <property type="match status" value="1"/>
</dbReference>
<feature type="signal peptide" evidence="6">
    <location>
        <begin position="1"/>
        <end position="30"/>
    </location>
</feature>
<keyword evidence="6" id="KW-0732">Signal</keyword>
<dbReference type="EMBL" id="JAUUTY010000003">
    <property type="protein sequence ID" value="KAK1663867.1"/>
    <property type="molecule type" value="Genomic_DNA"/>
</dbReference>
<dbReference type="InterPro" id="IPR001938">
    <property type="entry name" value="Thaumatin"/>
</dbReference>
<evidence type="ECO:0000256" key="2">
    <source>
        <dbReference type="ARBA" id="ARBA00022529"/>
    </source>
</evidence>
<evidence type="ECO:0000256" key="5">
    <source>
        <dbReference type="ARBA" id="ARBA00023157"/>
    </source>
</evidence>
<sequence length="351" mass="37705">MITEMAAASTSSNLHSLSFLLLLLVALSEATMLNITNRCSYTVWPAALPIGGGVQLNPGKTWALNVSGLTSRGRLWARTGCSFDSRGNGSCQTGDCGGVLACKGHGRPPNTMAEFIIGQFNSTDFFDMSFVDGFNVPMDFLPVPAQGRTGCSKGPSCAANVTSQCPSELKAPGGCNNACTVFKQDRYCCTGNAAYNCVPTKYSMFFNQMCPDVYVDSMDTDWNKTFTCPLGTNYQIVFCPQINLTTSPGTGSSSSKGRIGLILDLIDKNSDDMQAHEQDAIQMMKLAMWCLQIDCKRRPKMSEVVMVLEGTMYAESNIDHNFVATNQATFGIPGSVTSSVPPLASHVSGPR</sequence>
<dbReference type="InterPro" id="IPR017949">
    <property type="entry name" value="Thaumatin_CS"/>
</dbReference>
<dbReference type="SUPFAM" id="SSF49870">
    <property type="entry name" value="Osmotin, thaumatin-like protein"/>
    <property type="match status" value="1"/>
</dbReference>
<evidence type="ECO:0000256" key="4">
    <source>
        <dbReference type="ARBA" id="ARBA00022821"/>
    </source>
</evidence>
<proteinExistence type="inferred from homology"/>
<dbReference type="FunFam" id="2.60.110.10:FF:000003">
    <property type="entry name" value="Thaumatin I"/>
    <property type="match status" value="1"/>
</dbReference>
<gene>
    <name evidence="7" type="ORF">QYE76_052020</name>
    <name evidence="8" type="ORF">QYE76_052026</name>
    <name evidence="9" type="ORF">QYE76_052031</name>
</gene>
<dbReference type="AlphaFoldDB" id="A0AAD8SSY2"/>
<dbReference type="Pfam" id="PF00314">
    <property type="entry name" value="Thaumatin"/>
    <property type="match status" value="1"/>
</dbReference>
<evidence type="ECO:0000313" key="7">
    <source>
        <dbReference type="EMBL" id="KAK1663861.1"/>
    </source>
</evidence>
<dbReference type="GO" id="GO:0050832">
    <property type="term" value="P:defense response to fungus"/>
    <property type="evidence" value="ECO:0007669"/>
    <property type="project" value="UniProtKB-KW"/>
</dbReference>
<evidence type="ECO:0000256" key="6">
    <source>
        <dbReference type="SAM" id="SignalP"/>
    </source>
</evidence>
<name>A0AAD8SSY2_LOLMU</name>
<keyword evidence="4" id="KW-0611">Plant defense</keyword>
<dbReference type="GO" id="GO:0031640">
    <property type="term" value="P:killing of cells of another organism"/>
    <property type="evidence" value="ECO:0007669"/>
    <property type="project" value="UniProtKB-KW"/>
</dbReference>
<dbReference type="PROSITE" id="PS51367">
    <property type="entry name" value="THAUMATIN_2"/>
    <property type="match status" value="1"/>
</dbReference>
<dbReference type="PRINTS" id="PR00347">
    <property type="entry name" value="THAUMATIN"/>
</dbReference>
<dbReference type="EMBL" id="JAUUTY010000003">
    <property type="protein sequence ID" value="KAK1663872.1"/>
    <property type="molecule type" value="Genomic_DNA"/>
</dbReference>
<evidence type="ECO:0000313" key="10">
    <source>
        <dbReference type="Proteomes" id="UP001231189"/>
    </source>
</evidence>